<evidence type="ECO:0000313" key="3">
    <source>
        <dbReference type="Proteomes" id="UP000014020"/>
    </source>
</evidence>
<dbReference type="GO" id="GO:0030198">
    <property type="term" value="P:extracellular matrix organization"/>
    <property type="evidence" value="ECO:0007669"/>
    <property type="project" value="TreeGrafter"/>
</dbReference>
<dbReference type="EMBL" id="AHFE01000020">
    <property type="protein sequence ID" value="EOP46068.1"/>
    <property type="molecule type" value="Genomic_DNA"/>
</dbReference>
<evidence type="ECO:0000313" key="2">
    <source>
        <dbReference type="EMBL" id="EOP46068.1"/>
    </source>
</evidence>
<dbReference type="InterPro" id="IPR050149">
    <property type="entry name" value="Collagen_superfamily"/>
</dbReference>
<accession>R8NJ18</accession>
<dbReference type="HOGENOM" id="CLU_617541_0_0_9"/>
<evidence type="ECO:0000256" key="1">
    <source>
        <dbReference type="SAM" id="MobiDB-lite"/>
    </source>
</evidence>
<feature type="non-terminal residue" evidence="2">
    <location>
        <position position="1"/>
    </location>
</feature>
<dbReference type="RefSeq" id="WP_016119285.1">
    <property type="nucleotide sequence ID" value="NZ_KB976675.1"/>
</dbReference>
<dbReference type="AlphaFoldDB" id="R8NJ18"/>
<dbReference type="InterPro" id="IPR012334">
    <property type="entry name" value="Pectin_lyas_fold"/>
</dbReference>
<dbReference type="SUPFAM" id="SSF51126">
    <property type="entry name" value="Pectin lyase-like"/>
    <property type="match status" value="1"/>
</dbReference>
<protein>
    <recommendedName>
        <fullName evidence="4">Collagen-like protein</fullName>
    </recommendedName>
</protein>
<dbReference type="PANTHER" id="PTHR24023:SF1095">
    <property type="entry name" value="EGF-LIKE DOMAIN-CONTAINING PROTEIN"/>
    <property type="match status" value="1"/>
</dbReference>
<dbReference type="Gene3D" id="2.160.20.10">
    <property type="entry name" value="Single-stranded right-handed beta-helix, Pectin lyase-like"/>
    <property type="match status" value="1"/>
</dbReference>
<dbReference type="PANTHER" id="PTHR24023">
    <property type="entry name" value="COLLAGEN ALPHA"/>
    <property type="match status" value="1"/>
</dbReference>
<dbReference type="GO" id="GO:0005615">
    <property type="term" value="C:extracellular space"/>
    <property type="evidence" value="ECO:0007669"/>
    <property type="project" value="TreeGrafter"/>
</dbReference>
<dbReference type="GO" id="GO:0030020">
    <property type="term" value="F:extracellular matrix structural constituent conferring tensile strength"/>
    <property type="evidence" value="ECO:0007669"/>
    <property type="project" value="TreeGrafter"/>
</dbReference>
<organism evidence="2 3">
    <name type="scientific">Bacillus cereus (strain VD146)</name>
    <dbReference type="NCBI Taxonomy" id="1053236"/>
    <lineage>
        <taxon>Bacteria</taxon>
        <taxon>Bacillati</taxon>
        <taxon>Bacillota</taxon>
        <taxon>Bacilli</taxon>
        <taxon>Bacillales</taxon>
        <taxon>Bacillaceae</taxon>
        <taxon>Bacillus</taxon>
        <taxon>Bacillus cereus group</taxon>
    </lineage>
</organism>
<name>R8NJ18_BACCX</name>
<dbReference type="InterPro" id="IPR011050">
    <property type="entry name" value="Pectin_lyase_fold/virulence"/>
</dbReference>
<dbReference type="InterPro" id="IPR008160">
    <property type="entry name" value="Collagen"/>
</dbReference>
<dbReference type="PATRIC" id="fig|1053236.3.peg.945"/>
<feature type="region of interest" description="Disordered" evidence="1">
    <location>
        <begin position="1"/>
        <end position="75"/>
    </location>
</feature>
<dbReference type="Proteomes" id="UP000014020">
    <property type="component" value="Unassembled WGS sequence"/>
</dbReference>
<gene>
    <name evidence="2" type="ORF">IK1_04280</name>
</gene>
<comment type="caution">
    <text evidence="2">The sequence shown here is derived from an EMBL/GenBank/DDBJ whole genome shotgun (WGS) entry which is preliminary data.</text>
</comment>
<reference evidence="3" key="1">
    <citation type="submission" date="2012-12" db="EMBL/GenBank/DDBJ databases">
        <title>The genome sequence of Bacillus cereus VD146.</title>
        <authorList>
            <consortium name="The Broad Institute Genome Sequencing Platform"/>
            <consortium name="The Broad Institute Genome Sequencing Center for Infectious Disease"/>
            <person name="Feldgarden M."/>
            <person name="Van der Auwera G.A."/>
            <person name="Mahillon J."/>
            <person name="Duprez V."/>
            <person name="Timmery S."/>
            <person name="Mattelet C."/>
            <person name="Dierick K."/>
            <person name="Sun M."/>
            <person name="Yu Z."/>
            <person name="Zhu L."/>
            <person name="Hu X."/>
            <person name="Shank E.B."/>
            <person name="Swiecicka I."/>
            <person name="Hansen B.M."/>
            <person name="Andrup L."/>
            <person name="Walker B."/>
            <person name="Young S.K."/>
            <person name="Zeng Q."/>
            <person name="Gargeya S."/>
            <person name="Fitzgerald M."/>
            <person name="Haas B."/>
            <person name="Abouelleil A."/>
            <person name="Alvarado L."/>
            <person name="Arachchi H.M."/>
            <person name="Berlin A.M."/>
            <person name="Chapman S.B."/>
            <person name="Dewar J."/>
            <person name="Goldberg J."/>
            <person name="Griggs A."/>
            <person name="Gujja S."/>
            <person name="Hansen M."/>
            <person name="Howarth C."/>
            <person name="Imamovic A."/>
            <person name="Larimer J."/>
            <person name="McCowan C."/>
            <person name="Murphy C."/>
            <person name="Neiman D."/>
            <person name="Pearson M."/>
            <person name="Priest M."/>
            <person name="Roberts A."/>
            <person name="Saif S."/>
            <person name="Shea T."/>
            <person name="Sisk P."/>
            <person name="Sykes S."/>
            <person name="Wortman J."/>
            <person name="Nusbaum C."/>
            <person name="Birren B."/>
        </authorList>
    </citation>
    <scope>NUCLEOTIDE SEQUENCE [LARGE SCALE GENOMIC DNA]</scope>
    <source>
        <strain evidence="3">VD146</strain>
    </source>
</reference>
<evidence type="ECO:0008006" key="4">
    <source>
        <dbReference type="Google" id="ProtNLM"/>
    </source>
</evidence>
<sequence>GPTGETGPTGATGPTGETGPTGATGPTGETGLTGETGPTGATGSTGETGPTGVTGFTGVTGPTGVTGSTGITGPTGATGTTVLTGVGAPTCAIGNLGDIYIDLLTGSTYYKLSQPVSPMIRPIPAPTGATILVGSSQTYTTIDAALAAANNGDRLLLDAETFIITTTVTVNKSVTIEGQGIGATTVITTLNTVISMFNVTVSNVVFRNMSIIQDFPSVLSVESVISINNLLATGIYVDSCEISVCELGIAIKATEFQITNCNFTYAPAASPNNGYFYIIIFSTSGQSIIDGNTFVSDSGNTRCRFIIITNITVNSGTLQGNLVISNNTQDNFSPATLRHLLDIEEFAGTNFGLFLLNNTTVNEGNVPVLLFNADLTIFKFIEVVGNSIQNTAGKGLIGIDSSSIGLTPIFSSGNTIANQFFTAGWASATIPPSFIMGYNTTVISVPPNLPLTNCYWLMLI</sequence>
<dbReference type="Pfam" id="PF01391">
    <property type="entry name" value="Collagen"/>
    <property type="match status" value="1"/>
</dbReference>
<dbReference type="GO" id="GO:0031012">
    <property type="term" value="C:extracellular matrix"/>
    <property type="evidence" value="ECO:0007669"/>
    <property type="project" value="TreeGrafter"/>
</dbReference>
<proteinExistence type="predicted"/>